<feature type="compositionally biased region" description="Low complexity" evidence="1">
    <location>
        <begin position="16"/>
        <end position="30"/>
    </location>
</feature>
<feature type="compositionally biased region" description="Acidic residues" evidence="1">
    <location>
        <begin position="114"/>
        <end position="134"/>
    </location>
</feature>
<feature type="compositionally biased region" description="Acidic residues" evidence="1">
    <location>
        <begin position="149"/>
        <end position="166"/>
    </location>
</feature>
<feature type="compositionally biased region" description="Basic residues" evidence="1">
    <location>
        <begin position="1"/>
        <end position="12"/>
    </location>
</feature>
<dbReference type="Proteomes" id="UP000245768">
    <property type="component" value="Unassembled WGS sequence"/>
</dbReference>
<feature type="region of interest" description="Disordered" evidence="1">
    <location>
        <begin position="257"/>
        <end position="380"/>
    </location>
</feature>
<feature type="compositionally biased region" description="Low complexity" evidence="1">
    <location>
        <begin position="170"/>
        <end position="185"/>
    </location>
</feature>
<reference evidence="2" key="1">
    <citation type="journal article" date="2018" name="Mol. Biol. Evol.">
        <title>Broad Genomic Sampling Reveals a Smut Pathogenic Ancestry of the Fungal Clade Ustilaginomycotina.</title>
        <authorList>
            <person name="Kijpornyongpan T."/>
            <person name="Mondo S.J."/>
            <person name="Barry K."/>
            <person name="Sandor L."/>
            <person name="Lee J."/>
            <person name="Lipzen A."/>
            <person name="Pangilinan J."/>
            <person name="LaButti K."/>
            <person name="Hainaut M."/>
            <person name="Henrissat B."/>
            <person name="Grigoriev I.V."/>
            <person name="Spatafora J.W."/>
            <person name="Aime M.C."/>
        </authorList>
    </citation>
    <scope>NUCLEOTIDE SEQUENCE [LARGE SCALE GENOMIC DNA]</scope>
    <source>
        <strain evidence="2">MCA 4198</strain>
    </source>
</reference>
<proteinExistence type="predicted"/>
<feature type="region of interest" description="Disordered" evidence="1">
    <location>
        <begin position="430"/>
        <end position="462"/>
    </location>
</feature>
<dbReference type="EMBL" id="KZ819636">
    <property type="protein sequence ID" value="PWN90889.1"/>
    <property type="molecule type" value="Genomic_DNA"/>
</dbReference>
<keyword evidence="3" id="KW-1185">Reference proteome</keyword>
<evidence type="ECO:0000313" key="3">
    <source>
        <dbReference type="Proteomes" id="UP000245768"/>
    </source>
</evidence>
<feature type="region of interest" description="Disordered" evidence="1">
    <location>
        <begin position="1"/>
        <end position="241"/>
    </location>
</feature>
<dbReference type="RefSeq" id="XP_025378087.1">
    <property type="nucleotide sequence ID" value="XM_025520032.1"/>
</dbReference>
<evidence type="ECO:0000313" key="2">
    <source>
        <dbReference type="EMBL" id="PWN90889.1"/>
    </source>
</evidence>
<name>A0A316YNN6_9BASI</name>
<feature type="compositionally biased region" description="Low complexity" evidence="1">
    <location>
        <begin position="625"/>
        <end position="636"/>
    </location>
</feature>
<feature type="compositionally biased region" description="Polar residues" evidence="1">
    <location>
        <begin position="638"/>
        <end position="648"/>
    </location>
</feature>
<evidence type="ECO:0000256" key="1">
    <source>
        <dbReference type="SAM" id="MobiDB-lite"/>
    </source>
</evidence>
<organism evidence="2 3">
    <name type="scientific">Acaromyces ingoldii</name>
    <dbReference type="NCBI Taxonomy" id="215250"/>
    <lineage>
        <taxon>Eukaryota</taxon>
        <taxon>Fungi</taxon>
        <taxon>Dikarya</taxon>
        <taxon>Basidiomycota</taxon>
        <taxon>Ustilaginomycotina</taxon>
        <taxon>Exobasidiomycetes</taxon>
        <taxon>Exobasidiales</taxon>
        <taxon>Cryptobasidiaceae</taxon>
        <taxon>Acaromyces</taxon>
    </lineage>
</organism>
<feature type="compositionally biased region" description="Low complexity" evidence="1">
    <location>
        <begin position="361"/>
        <end position="376"/>
    </location>
</feature>
<gene>
    <name evidence="2" type="ORF">FA10DRAFT_260641</name>
</gene>
<accession>A0A316YNN6</accession>
<sequence length="667" mass="72017">MAFVHHQPRRARNMLSSAAPTTSVSSAVAAGHQRQGRDAQSRQPVEQDWSIVFPGRSQSVDGVQSKNDEAAGATSYATADEQRDANQAAAGPLFPFHDGTGRFTRPNSPSYGADVEDEEEREGDRSEDDEDVGEEGGSSAAPISPLEVAFEDDEEEEGTVDMDLEIDATSSLFLSGSEEGGASEMASRRRSRRASSLASSNWSHLRASRARSPPLPVVFTSGSEGEEEEDQEEEEAMYASARERVAVAEEWAFEEALASAHSATSAGLAPRSRPRMSGPSSPLAMRGRAGTSNREEVRVPKRRHRRAGESDKGSKRSNTTANTRETRRSASVLGEASARRRGGSGVESSTNRSQSRRTARRASTAAPASIIDAAAPQRRGTRTQRLVNIILRKVFDVDDADVLDALLRDEGPLATRHPLEHPAQHTRIRFGLDGGGEEIDERNRSRRRREKQAQGEISEEEEIDADAGKALVALSRRQVLEESSITYAPPDEGGVALTPTHDRDAWRWQSQARVPLPPSRLMAEPSLLEALHSTFFAGLRHVPATTMPLVVGFAAALGGAGAASPARLLGVLAAKFGRGAEGMMGKMMGQDEDDGLQQQQQQHGRPDRDEEGEEAHSVSARSTSKHSSVGSSSGSGDTLKSSRYSGQQHPVVVERQRRKRSESLVAS</sequence>
<feature type="region of interest" description="Disordered" evidence="1">
    <location>
        <begin position="583"/>
        <end position="667"/>
    </location>
</feature>
<feature type="compositionally biased region" description="Acidic residues" evidence="1">
    <location>
        <begin position="224"/>
        <end position="236"/>
    </location>
</feature>
<protein>
    <submittedName>
        <fullName evidence="2">Uncharacterized protein</fullName>
    </submittedName>
</protein>
<feature type="compositionally biased region" description="Polar residues" evidence="1">
    <location>
        <begin position="56"/>
        <end position="65"/>
    </location>
</feature>
<dbReference type="InParanoid" id="A0A316YNN6"/>
<dbReference type="GeneID" id="37041948"/>
<dbReference type="AlphaFoldDB" id="A0A316YNN6"/>